<organism evidence="1 2">
    <name type="scientific">Thanatephorus cucumeris (strain AG1-IA)</name>
    <name type="common">Rice sheath blight fungus</name>
    <name type="synonym">Rhizoctonia solani</name>
    <dbReference type="NCBI Taxonomy" id="983506"/>
    <lineage>
        <taxon>Eukaryota</taxon>
        <taxon>Fungi</taxon>
        <taxon>Dikarya</taxon>
        <taxon>Basidiomycota</taxon>
        <taxon>Agaricomycotina</taxon>
        <taxon>Agaricomycetes</taxon>
        <taxon>Cantharellales</taxon>
        <taxon>Ceratobasidiaceae</taxon>
        <taxon>Rhizoctonia</taxon>
        <taxon>Rhizoctonia solani AG-1</taxon>
    </lineage>
</organism>
<reference evidence="1 2" key="1">
    <citation type="journal article" date="2013" name="Nat. Commun.">
        <title>The evolution and pathogenic mechanisms of the rice sheath blight pathogen.</title>
        <authorList>
            <person name="Zheng A."/>
            <person name="Lin R."/>
            <person name="Xu L."/>
            <person name="Qin P."/>
            <person name="Tang C."/>
            <person name="Ai P."/>
            <person name="Zhang D."/>
            <person name="Liu Y."/>
            <person name="Sun Z."/>
            <person name="Feng H."/>
            <person name="Wang Y."/>
            <person name="Chen Y."/>
            <person name="Liang X."/>
            <person name="Fu R."/>
            <person name="Li Q."/>
            <person name="Zhang J."/>
            <person name="Yu X."/>
            <person name="Xie Z."/>
            <person name="Ding L."/>
            <person name="Guan P."/>
            <person name="Tang J."/>
            <person name="Liang Y."/>
            <person name="Wang S."/>
            <person name="Deng Q."/>
            <person name="Li S."/>
            <person name="Zhu J."/>
            <person name="Wang L."/>
            <person name="Liu H."/>
            <person name="Li P."/>
        </authorList>
    </citation>
    <scope>NUCLEOTIDE SEQUENCE [LARGE SCALE GENOMIC DNA]</scope>
    <source>
        <strain evidence="2">AG-1 IA</strain>
    </source>
</reference>
<gene>
    <name evidence="1" type="ORF">AG1IA_03097</name>
</gene>
<dbReference type="EMBL" id="AFRT01000693">
    <property type="protein sequence ID" value="ELU42875.1"/>
    <property type="molecule type" value="Genomic_DNA"/>
</dbReference>
<dbReference type="HOGENOM" id="CLU_1732723_0_0_1"/>
<protein>
    <submittedName>
        <fullName evidence="1">Uncharacterized protein</fullName>
    </submittedName>
</protein>
<proteinExistence type="predicted"/>
<accession>L8WY09</accession>
<keyword evidence="2" id="KW-1185">Reference proteome</keyword>
<dbReference type="AlphaFoldDB" id="L8WY09"/>
<evidence type="ECO:0000313" key="1">
    <source>
        <dbReference type="EMBL" id="ELU42875.1"/>
    </source>
</evidence>
<name>L8WY09_THACA</name>
<evidence type="ECO:0000313" key="2">
    <source>
        <dbReference type="Proteomes" id="UP000011668"/>
    </source>
</evidence>
<sequence>MSSWFSSIYCERANVYSIQDGAKYTIPRPDDGCNCTHSRLKFKHHHRRPHPLQLSAVAVDRAPTITAKQSWFLMTSLHLPRRRQQSGNVAATMTGRTVPNDNLRAVRAAPGQDQVWGQARVRVQVRTRLSLLMIKFNWAGGILNSWAFLSA</sequence>
<comment type="caution">
    <text evidence="1">The sequence shown here is derived from an EMBL/GenBank/DDBJ whole genome shotgun (WGS) entry which is preliminary data.</text>
</comment>
<dbReference type="Proteomes" id="UP000011668">
    <property type="component" value="Unassembled WGS sequence"/>
</dbReference>